<keyword evidence="2" id="KW-1185">Reference proteome</keyword>
<sequence>MTDLARLLSPTLVAPSSRPSVARIAGYITAAPQWHAPPRKENQTHAQWRAGAMGACAAVQHTPEGDVPARPLSRCLLMRSSAMAAAAGSCGVDIVVTPLPAAPSPALSTPPTTSPSPSMPLRHPPGRIHPSVCGGGVSLILLVPVVSCIMSAGATTSAGAAPRGSRRREPTYYYQSLSAVVDGDVRFGEGCVVLPHARIRVPRGYRLHVEPFCLFEDFAELICDGAADAADQRHVGEAPPSPSARAAVALHIGSHNHFHSYARVHCAVAAATLASLSSAAAAAAAASTTWLLMGSGNVFHAFASVQMTLSQPLSSLRGTPAPRSRHFFGDYNVVTTYSSVCLQQGASAAAPLADEGASSSIPSSPAAPRPAASNTFQHVIIFSGEEHTKGADASVTMATSAFCVPRFGARSVAELPVVIQRITDEATADPPATAEMVGRAAMLERYISDVHPDLRSHEETRIVTEVEHACRCYIHQLLDDGGLQPVEAPC</sequence>
<dbReference type="AlphaFoldDB" id="A0A451EJC9"/>
<dbReference type="SUPFAM" id="SSF51161">
    <property type="entry name" value="Trimeric LpxA-like enzymes"/>
    <property type="match status" value="1"/>
</dbReference>
<reference evidence="1 2" key="1">
    <citation type="journal article" date="2018" name="Sci. Rep.">
        <title>A complete Leishmania donovani reference genome identifies novel genetic variations associated with virulence.</title>
        <authorList>
            <person name="Lypaczewski P."/>
            <person name="Hoshizaki J."/>
            <person name="Zhang W.-W."/>
            <person name="McCall L.-I."/>
            <person name="Torcivia-Rodriguez J."/>
            <person name="Simonyan V."/>
            <person name="Kaur A."/>
            <person name="Dewar K."/>
            <person name="Matlashewski G."/>
        </authorList>
    </citation>
    <scope>NUCLEOTIDE SEQUENCE [LARGE SCALE GENOMIC DNA]</scope>
    <source>
        <strain evidence="1 2">LdCL</strain>
    </source>
</reference>
<proteinExistence type="predicted"/>
<dbReference type="EMBL" id="CP029500">
    <property type="protein sequence ID" value="AYU75589.1"/>
    <property type="molecule type" value="Genomic_DNA"/>
</dbReference>
<accession>A0A451EJC9</accession>
<dbReference type="InterPro" id="IPR011004">
    <property type="entry name" value="Trimer_LpxA-like_sf"/>
</dbReference>
<protein>
    <submittedName>
        <fullName evidence="1">Uncharacterized protein</fullName>
    </submittedName>
</protein>
<evidence type="ECO:0000313" key="1">
    <source>
        <dbReference type="EMBL" id="AYU75589.1"/>
    </source>
</evidence>
<dbReference type="VEuPathDB" id="TriTrypDB:LdBPK_010780.1"/>
<dbReference type="Gene3D" id="2.160.10.10">
    <property type="entry name" value="Hexapeptide repeat proteins"/>
    <property type="match status" value="1"/>
</dbReference>
<evidence type="ECO:0000313" key="2">
    <source>
        <dbReference type="Proteomes" id="UP000274082"/>
    </source>
</evidence>
<dbReference type="VEuPathDB" id="TriTrypDB:LDHU3_01.0880"/>
<gene>
    <name evidence="1" type="ORF">LdCL_010012800</name>
</gene>
<dbReference type="OrthoDB" id="265806at2759"/>
<organism evidence="1 2">
    <name type="scientific">Leishmania donovani</name>
    <dbReference type="NCBI Taxonomy" id="5661"/>
    <lineage>
        <taxon>Eukaryota</taxon>
        <taxon>Discoba</taxon>
        <taxon>Euglenozoa</taxon>
        <taxon>Kinetoplastea</taxon>
        <taxon>Metakinetoplastina</taxon>
        <taxon>Trypanosomatida</taxon>
        <taxon>Trypanosomatidae</taxon>
        <taxon>Leishmaniinae</taxon>
        <taxon>Leishmania</taxon>
    </lineage>
</organism>
<dbReference type="VEuPathDB" id="TriTrypDB:LdCL_010012800"/>
<dbReference type="Proteomes" id="UP000274082">
    <property type="component" value="Chromosome 1"/>
</dbReference>
<name>A0A451EJC9_LEIDO</name>